<feature type="compositionally biased region" description="Polar residues" evidence="1">
    <location>
        <begin position="366"/>
        <end position="376"/>
    </location>
</feature>
<name>A0A2H3J7V4_WOLCO</name>
<dbReference type="Proteomes" id="UP000218811">
    <property type="component" value="Unassembled WGS sequence"/>
</dbReference>
<keyword evidence="2" id="KW-0472">Membrane</keyword>
<evidence type="ECO:0000256" key="2">
    <source>
        <dbReference type="SAM" id="Phobius"/>
    </source>
</evidence>
<feature type="region of interest" description="Disordered" evidence="1">
    <location>
        <begin position="262"/>
        <end position="282"/>
    </location>
</feature>
<feature type="transmembrane region" description="Helical" evidence="2">
    <location>
        <begin position="186"/>
        <end position="210"/>
    </location>
</feature>
<dbReference type="OrthoDB" id="2591431at2759"/>
<proteinExistence type="predicted"/>
<keyword evidence="4" id="KW-1185">Reference proteome</keyword>
<gene>
    <name evidence="3" type="ORF">WOLCODRAFT_160291</name>
</gene>
<evidence type="ECO:0000313" key="3">
    <source>
        <dbReference type="EMBL" id="PCH33718.1"/>
    </source>
</evidence>
<protein>
    <recommendedName>
        <fullName evidence="5">Mid2 domain-containing protein</fullName>
    </recommendedName>
</protein>
<dbReference type="EMBL" id="KB467831">
    <property type="protein sequence ID" value="PCH33718.1"/>
    <property type="molecule type" value="Genomic_DNA"/>
</dbReference>
<keyword evidence="2" id="KW-1133">Transmembrane helix</keyword>
<feature type="region of interest" description="Disordered" evidence="1">
    <location>
        <begin position="301"/>
        <end position="335"/>
    </location>
</feature>
<reference evidence="3 4" key="1">
    <citation type="journal article" date="2012" name="Science">
        <title>The Paleozoic origin of enzymatic lignin decomposition reconstructed from 31 fungal genomes.</title>
        <authorList>
            <person name="Floudas D."/>
            <person name="Binder M."/>
            <person name="Riley R."/>
            <person name="Barry K."/>
            <person name="Blanchette R.A."/>
            <person name="Henrissat B."/>
            <person name="Martinez A.T."/>
            <person name="Otillar R."/>
            <person name="Spatafora J.W."/>
            <person name="Yadav J.S."/>
            <person name="Aerts A."/>
            <person name="Benoit I."/>
            <person name="Boyd A."/>
            <person name="Carlson A."/>
            <person name="Copeland A."/>
            <person name="Coutinho P.M."/>
            <person name="de Vries R.P."/>
            <person name="Ferreira P."/>
            <person name="Findley K."/>
            <person name="Foster B."/>
            <person name="Gaskell J."/>
            <person name="Glotzer D."/>
            <person name="Gorecki P."/>
            <person name="Heitman J."/>
            <person name="Hesse C."/>
            <person name="Hori C."/>
            <person name="Igarashi K."/>
            <person name="Jurgens J.A."/>
            <person name="Kallen N."/>
            <person name="Kersten P."/>
            <person name="Kohler A."/>
            <person name="Kuees U."/>
            <person name="Kumar T.K.A."/>
            <person name="Kuo A."/>
            <person name="LaButti K."/>
            <person name="Larrondo L.F."/>
            <person name="Lindquist E."/>
            <person name="Ling A."/>
            <person name="Lombard V."/>
            <person name="Lucas S."/>
            <person name="Lundell T."/>
            <person name="Martin R."/>
            <person name="McLaughlin D.J."/>
            <person name="Morgenstern I."/>
            <person name="Morin E."/>
            <person name="Murat C."/>
            <person name="Nagy L.G."/>
            <person name="Nolan M."/>
            <person name="Ohm R.A."/>
            <person name="Patyshakuliyeva A."/>
            <person name="Rokas A."/>
            <person name="Ruiz-Duenas F.J."/>
            <person name="Sabat G."/>
            <person name="Salamov A."/>
            <person name="Samejima M."/>
            <person name="Schmutz J."/>
            <person name="Slot J.C."/>
            <person name="St John F."/>
            <person name="Stenlid J."/>
            <person name="Sun H."/>
            <person name="Sun S."/>
            <person name="Syed K."/>
            <person name="Tsang A."/>
            <person name="Wiebenga A."/>
            <person name="Young D."/>
            <person name="Pisabarro A."/>
            <person name="Eastwood D.C."/>
            <person name="Martin F."/>
            <person name="Cullen D."/>
            <person name="Grigoriev I.V."/>
            <person name="Hibbett D.S."/>
        </authorList>
    </citation>
    <scope>NUCLEOTIDE SEQUENCE [LARGE SCALE GENOMIC DNA]</scope>
    <source>
        <strain evidence="3 4">MD-104</strain>
    </source>
</reference>
<keyword evidence="2" id="KW-0812">Transmembrane</keyword>
<evidence type="ECO:0008006" key="5">
    <source>
        <dbReference type="Google" id="ProtNLM"/>
    </source>
</evidence>
<feature type="region of interest" description="Disordered" evidence="1">
    <location>
        <begin position="354"/>
        <end position="376"/>
    </location>
</feature>
<evidence type="ECO:0000313" key="4">
    <source>
        <dbReference type="Proteomes" id="UP000218811"/>
    </source>
</evidence>
<accession>A0A2H3J7V4</accession>
<evidence type="ECO:0000256" key="1">
    <source>
        <dbReference type="SAM" id="MobiDB-lite"/>
    </source>
</evidence>
<organism evidence="3 4">
    <name type="scientific">Wolfiporia cocos (strain MD-104)</name>
    <name type="common">Brown rot fungus</name>
    <dbReference type="NCBI Taxonomy" id="742152"/>
    <lineage>
        <taxon>Eukaryota</taxon>
        <taxon>Fungi</taxon>
        <taxon>Dikarya</taxon>
        <taxon>Basidiomycota</taxon>
        <taxon>Agaricomycotina</taxon>
        <taxon>Agaricomycetes</taxon>
        <taxon>Polyporales</taxon>
        <taxon>Phaeolaceae</taxon>
        <taxon>Wolfiporia</taxon>
    </lineage>
</organism>
<feature type="compositionally biased region" description="Polar residues" evidence="1">
    <location>
        <begin position="304"/>
        <end position="321"/>
    </location>
</feature>
<dbReference type="AlphaFoldDB" id="A0A2H3J7V4"/>
<dbReference type="STRING" id="742152.A0A2H3J7V4"/>
<sequence length="376" mass="38776">MSDANGFASGGISDLLEVGPGSSTCNVTLQHPSFVFDLPSPLQQCASYKFNYSSAAQAQPVQIYGIIPGGTAFVLTPPKGPTSYEWVANVPSETTLVWCMTDAQNRSGGCSAPLQVNDSSVSSCLAGAHPSSLATIPSMVPSSAIALASITASSATSCSPITSSAASSAATTRVATTDKTKISDGAIAGIAVGGLLGVVLVALFVGFILFKKYRHPTARYLEDGQIAYRPGRKGDEVDLADDSPPPVVHPYPVFVLSAGLNGPGTSGYSDPPDGDTVHAPSSPIIVLPNVRSNSLSEGLPYAASWSQPDNRTSATSLSLDTDVSGARRKARTAEVPTYAATPQVIVHTDAEDVIESPPQYSDHRTTSQSGKAISAM</sequence>